<keyword evidence="4 6" id="KW-0732">Signal</keyword>
<dbReference type="PANTHER" id="PTHR31018:SF3">
    <property type="entry name" value="RECEPTOR PROTEIN-TYROSINE KINASE"/>
    <property type="match status" value="1"/>
</dbReference>
<comment type="subcellular location">
    <subcellularLocation>
        <location evidence="1">Secreted</location>
        <location evidence="1">Cell wall</location>
    </subcellularLocation>
</comment>
<dbReference type="GO" id="GO:0031505">
    <property type="term" value="P:fungal-type cell wall organization"/>
    <property type="evidence" value="ECO:0007669"/>
    <property type="project" value="TreeGrafter"/>
</dbReference>
<dbReference type="GO" id="GO:0009277">
    <property type="term" value="C:fungal-type cell wall"/>
    <property type="evidence" value="ECO:0007669"/>
    <property type="project" value="TreeGrafter"/>
</dbReference>
<dbReference type="Gene3D" id="3.80.20.20">
    <property type="entry name" value="Receptor L-domain"/>
    <property type="match status" value="2"/>
</dbReference>
<evidence type="ECO:0000256" key="2">
    <source>
        <dbReference type="ARBA" id="ARBA00022512"/>
    </source>
</evidence>
<keyword evidence="3" id="KW-0964">Secreted</keyword>
<keyword evidence="5" id="KW-0325">Glycoprotein</keyword>
<accession>A0A1C7MXT6</accession>
<sequence>MLLILALSFICIQCVIAVNPCSGTLKIKSPQDLDELRLCQVFEGSIYVQNVSLGEQISLPLLQRVSGNLILEDLSDPNQIILAGLRKVDGQLKLHNNLALKRLDLTQLASAHSLEITSEPVLEAITFPSGLSQLDRLIISNTMISQMDGITANKMEEIEITNNKKLEKITLNNIEEINAIKIASNGPFASLDLSGMNYIASGEFKNLHTITGFDKIGYSGDIAFMSNSFVTLVMSNLTRMTGTLSLSDNHLLTSLSVPQLEQIGGALAMYNNNQLHQVEAPRLHTVEGAVDLSGNFTDISFPSVMNIHGGMNVQSSQEMPCDEINKLRTITQGSDFICRSNVISPQPKFTKQTSGSSISFVSIHWLYPLIAVLLIN</sequence>
<feature type="signal peptide" evidence="6">
    <location>
        <begin position="1"/>
        <end position="17"/>
    </location>
</feature>
<evidence type="ECO:0000256" key="1">
    <source>
        <dbReference type="ARBA" id="ARBA00004191"/>
    </source>
</evidence>
<proteinExistence type="predicted"/>
<dbReference type="InterPro" id="IPR036941">
    <property type="entry name" value="Rcpt_L-dom_sf"/>
</dbReference>
<dbReference type="InParanoid" id="A0A1C7MXT6"/>
<dbReference type="OrthoDB" id="536881at2759"/>
<evidence type="ECO:0000256" key="4">
    <source>
        <dbReference type="ARBA" id="ARBA00022729"/>
    </source>
</evidence>
<dbReference type="GO" id="GO:0005886">
    <property type="term" value="C:plasma membrane"/>
    <property type="evidence" value="ECO:0007669"/>
    <property type="project" value="TreeGrafter"/>
</dbReference>
<keyword evidence="8" id="KW-1185">Reference proteome</keyword>
<protein>
    <submittedName>
        <fullName evidence="7">Meiotic expression up-regulated protein 10</fullName>
    </submittedName>
</protein>
<dbReference type="InterPro" id="IPR051648">
    <property type="entry name" value="CWI-Assembly_Regulator"/>
</dbReference>
<dbReference type="SUPFAM" id="SSF52058">
    <property type="entry name" value="L domain-like"/>
    <property type="match status" value="2"/>
</dbReference>
<dbReference type="Proteomes" id="UP000093000">
    <property type="component" value="Unassembled WGS sequence"/>
</dbReference>
<name>A0A1C7MXT6_9FUNG</name>
<comment type="caution">
    <text evidence="7">The sequence shown here is derived from an EMBL/GenBank/DDBJ whole genome shotgun (WGS) entry which is preliminary data.</text>
</comment>
<evidence type="ECO:0000256" key="6">
    <source>
        <dbReference type="SAM" id="SignalP"/>
    </source>
</evidence>
<dbReference type="AlphaFoldDB" id="A0A1C7MXT6"/>
<dbReference type="STRING" id="101091.A0A1C7MXT6"/>
<dbReference type="EMBL" id="LUGH01001113">
    <property type="protein sequence ID" value="OBZ81640.1"/>
    <property type="molecule type" value="Genomic_DNA"/>
</dbReference>
<feature type="chain" id="PRO_5008889347" evidence="6">
    <location>
        <begin position="18"/>
        <end position="376"/>
    </location>
</feature>
<gene>
    <name evidence="7" type="primary">meu10_1</name>
    <name evidence="7" type="ORF">A0J61_10307</name>
</gene>
<evidence type="ECO:0000313" key="7">
    <source>
        <dbReference type="EMBL" id="OBZ81640.1"/>
    </source>
</evidence>
<reference evidence="7 8" key="1">
    <citation type="submission" date="2016-03" db="EMBL/GenBank/DDBJ databases">
        <title>Choanephora cucurbitarum.</title>
        <authorList>
            <person name="Min B."/>
            <person name="Park H."/>
            <person name="Park J.-H."/>
            <person name="Shin H.-D."/>
            <person name="Choi I.-G."/>
        </authorList>
    </citation>
    <scope>NUCLEOTIDE SEQUENCE [LARGE SCALE GENOMIC DNA]</scope>
    <source>
        <strain evidence="7 8">KUS-F28377</strain>
    </source>
</reference>
<evidence type="ECO:0000256" key="3">
    <source>
        <dbReference type="ARBA" id="ARBA00022525"/>
    </source>
</evidence>
<evidence type="ECO:0000313" key="8">
    <source>
        <dbReference type="Proteomes" id="UP000093000"/>
    </source>
</evidence>
<keyword evidence="2" id="KW-0134">Cell wall</keyword>
<dbReference type="GO" id="GO:0009986">
    <property type="term" value="C:cell surface"/>
    <property type="evidence" value="ECO:0007669"/>
    <property type="project" value="TreeGrafter"/>
</dbReference>
<evidence type="ECO:0000256" key="5">
    <source>
        <dbReference type="ARBA" id="ARBA00023180"/>
    </source>
</evidence>
<dbReference type="PANTHER" id="PTHR31018">
    <property type="entry name" value="SPORULATION-SPECIFIC PROTEIN-RELATED"/>
    <property type="match status" value="1"/>
</dbReference>
<organism evidence="7 8">
    <name type="scientific">Choanephora cucurbitarum</name>
    <dbReference type="NCBI Taxonomy" id="101091"/>
    <lineage>
        <taxon>Eukaryota</taxon>
        <taxon>Fungi</taxon>
        <taxon>Fungi incertae sedis</taxon>
        <taxon>Mucoromycota</taxon>
        <taxon>Mucoromycotina</taxon>
        <taxon>Mucoromycetes</taxon>
        <taxon>Mucorales</taxon>
        <taxon>Mucorineae</taxon>
        <taxon>Choanephoraceae</taxon>
        <taxon>Choanephoroideae</taxon>
        <taxon>Choanephora</taxon>
    </lineage>
</organism>